<accession>A0ABQ8J842</accession>
<feature type="compositionally biased region" description="Basic residues" evidence="8">
    <location>
        <begin position="1797"/>
        <end position="1806"/>
    </location>
</feature>
<feature type="region of interest" description="Disordered" evidence="8">
    <location>
        <begin position="1"/>
        <end position="80"/>
    </location>
</feature>
<dbReference type="InterPro" id="IPR004766">
    <property type="entry name" value="TM_rcpt_patched"/>
</dbReference>
<evidence type="ECO:0000256" key="2">
    <source>
        <dbReference type="ARBA" id="ARBA00005585"/>
    </source>
</evidence>
<feature type="region of interest" description="Disordered" evidence="8">
    <location>
        <begin position="1745"/>
        <end position="1806"/>
    </location>
</feature>
<dbReference type="PANTHER" id="PTHR46022">
    <property type="entry name" value="PROTEIN PATCHED"/>
    <property type="match status" value="1"/>
</dbReference>
<reference evidence="11 12" key="1">
    <citation type="journal article" date="2018" name="J. Allergy Clin. Immunol.">
        <title>High-quality assembly of Dermatophagoides pteronyssinus genome and transcriptome reveals a wide range of novel allergens.</title>
        <authorList>
            <person name="Liu X.Y."/>
            <person name="Yang K.Y."/>
            <person name="Wang M.Q."/>
            <person name="Kwok J.S."/>
            <person name="Zeng X."/>
            <person name="Yang Z."/>
            <person name="Xiao X.J."/>
            <person name="Lau C.P."/>
            <person name="Li Y."/>
            <person name="Huang Z.M."/>
            <person name="Ba J.G."/>
            <person name="Yim A.K."/>
            <person name="Ouyang C.Y."/>
            <person name="Ngai S.M."/>
            <person name="Chan T.F."/>
            <person name="Leung E.L."/>
            <person name="Liu L."/>
            <person name="Liu Z.G."/>
            <person name="Tsui S.K."/>
        </authorList>
    </citation>
    <scope>NUCLEOTIDE SEQUENCE [LARGE SCALE GENOMIC DNA]</scope>
    <source>
        <strain evidence="11">Derp</strain>
    </source>
</reference>
<protein>
    <submittedName>
        <fullName evidence="11">Protein patched 1</fullName>
    </submittedName>
</protein>
<dbReference type="Pfam" id="PF12349">
    <property type="entry name" value="Sterol-sensing"/>
    <property type="match status" value="1"/>
</dbReference>
<gene>
    <name evidence="11" type="primary">PTCH1</name>
    <name evidence="11" type="ORF">DERP_004088</name>
</gene>
<feature type="compositionally biased region" description="Polar residues" evidence="8">
    <location>
        <begin position="1614"/>
        <end position="1626"/>
    </location>
</feature>
<feature type="region of interest" description="Disordered" evidence="8">
    <location>
        <begin position="101"/>
        <end position="120"/>
    </location>
</feature>
<dbReference type="Proteomes" id="UP000887458">
    <property type="component" value="Unassembled WGS sequence"/>
</dbReference>
<feature type="domain" description="SSD" evidence="10">
    <location>
        <begin position="601"/>
        <end position="766"/>
    </location>
</feature>
<feature type="transmembrane region" description="Helical" evidence="9">
    <location>
        <begin position="221"/>
        <end position="239"/>
    </location>
</feature>
<keyword evidence="7" id="KW-0325">Glycoprotein</keyword>
<sequence length="1806" mass="203730">MEIKSNKKISIERTKKCSSYPSDPGGGGGGGNFSDVVGGNISINDNQQQQQHHHYTMNNNNNNNSHYHHHHYQHDQMNNHNNNQELLSTWSLADSCDSIDERLSSSSIPSNHHHHQQYQIHPLSSSINNQQHHQYYHHNHTTQFYPTTTTTNLKTNPAWIKVKQSSVKSPDILQRPSWFDAELALNQMEKGKANGNGTSLWLRFMIQTRFFELGLWIQKKAGAIMFIASLILIVCIAGLKSVHIEDNVEKLWIEDGGRLEKELQYVRNILGDGYGTTDQIIIQTPKHNYGNVLNSSALLFHLKVMRTAITTTVEMFDATWNLKDICYTPSSPYFDKHHLDSLLENIFPCSIITPLDCFWEGSKLLGPEIPVKIPGYNQQVQWTNLNPQQMVDVMITLMKQSIESSGAIIDNNNLIDNNGGSSSGINPILEPLETIRKFMKRAGITSGYQSKPCLDPEDFNCPLTSPNKLSGQLPNIGYELTDGCYGFATKYMHWIEDLIVGGVGKNRSGHIVRAKALQSIIQLMGEQNLFEYHQRTIKVQHVMDWSIDKARSILQAWQRKFSEELQQFMLETDFIGSQQYDVHHFTSASLTDIMRNFTQVNFIRLSIGYILMLLHAGLSLSRWRNKHIRLERSQSILGMLGVLLIGLAVASGLGVCALIGLSFNATTTQIVPLLASGLSIDNMFLIAHLYTTDFMINFVPHQYRTAECLKQAGFNILLSSIGNIVAFCSAAIIPIPALRCFCLQTAILITFTTIAVIVLFPAIASIDLRFRSLYLESTITTTNQNEVKTSSFLINMCFYLFCCRTPQFQPHNNQISTTTTTSGYKSNKYPISNLTTTTTIYIQPMINNNNNVNHHHHHDDNIVKRNSPAICRCQHRTTSFASNIVTISNNVDDDDDEIIRQCDHCGGDLRTQCDGQNDDDHQEFQETSPIAPSSSSSSSSKPHILNRIQTEITSSSSSSKQTTIKLFKFSTNHIVQHYLTPVLKRRPIKVFVLLCYLVLIVISVIGITKVNDGLDLTDIVPRGTNEYRFLELRRQYFSYYNIFAVTKGNFDYPNGQRLLYDYHQTFNRIDAIIKNDDGGLPDFWLPMFRDWLKELQDAFDYDRKRGCITRERWYPNATSESILAYKLLVQTGRPDNPVDKSLLLSARLVDSQGIINPKAFYNYLSAWISNDVMGYGASQAAFKPEPRQWIHEANDVELKIPKSPPLIFTQIPFHLNNIRSTEEIVQTIQDVRSVCQRFEERGLPNFPTGIPFTYWEQYLGLRFYMIIALMAVLIGIFVTTLVLTCSLWTPVIIVAHLIINVLILFGFIGWIGIKLSALPAVILIVSIGISLNPLIHITISFNTALGNRNKRMSMALQHMANPVLHGIISTLFGLIMLSFSEFDFIIRYFFMVLGASILIVTINSFILLPIILSIIGPKSELQPLEHEDRISTPSPPPSPITLPWPSTINHHFNNGSVIGNDHSSSNNRYIEALMLETAGIGHRNGRKSPSKINRTPSSLFNRYRAQRKELQRMHSQLSLSTISEEPSSYQSTPTPTITPLPNHNTGSPPQQSNITTIQPTTATTTQPIVVHPEFVVETTITNNNPKTSITPTSEIRSSSSSSAATATTNSPSPLMSNDGDNNSRCESSNSIASSSTTTVTTKVMATAKLQIELHPYTPSPTPTIGSTPAATVITNPIQHHHHPIVPTMVSFPGANYHQYPQTQSQHHYQPIFMSQPHPSSYHHHHPHIPNQQATGHEYRFYPGQSVTFDHHHHPHHSNQQVRRFQQQQQSSNKGISTTSTYQPSMMMNQSTNLPNHHPPHHQKQWR</sequence>
<organism evidence="11 12">
    <name type="scientific">Dermatophagoides pteronyssinus</name>
    <name type="common">European house dust mite</name>
    <dbReference type="NCBI Taxonomy" id="6956"/>
    <lineage>
        <taxon>Eukaryota</taxon>
        <taxon>Metazoa</taxon>
        <taxon>Ecdysozoa</taxon>
        <taxon>Arthropoda</taxon>
        <taxon>Chelicerata</taxon>
        <taxon>Arachnida</taxon>
        <taxon>Acari</taxon>
        <taxon>Acariformes</taxon>
        <taxon>Sarcoptiformes</taxon>
        <taxon>Astigmata</taxon>
        <taxon>Psoroptidia</taxon>
        <taxon>Analgoidea</taxon>
        <taxon>Pyroglyphidae</taxon>
        <taxon>Dermatophagoidinae</taxon>
        <taxon>Dermatophagoides</taxon>
    </lineage>
</organism>
<evidence type="ECO:0000256" key="4">
    <source>
        <dbReference type="ARBA" id="ARBA00022989"/>
    </source>
</evidence>
<feature type="region of interest" description="Disordered" evidence="8">
    <location>
        <begin position="913"/>
        <end position="943"/>
    </location>
</feature>
<feature type="transmembrane region" description="Helical" evidence="9">
    <location>
        <begin position="1263"/>
        <end position="1284"/>
    </location>
</feature>
<keyword evidence="5 9" id="KW-0472">Membrane</keyword>
<feature type="transmembrane region" description="Helical" evidence="9">
    <location>
        <begin position="990"/>
        <end position="1008"/>
    </location>
</feature>
<feature type="compositionally biased region" description="Low complexity" evidence="8">
    <location>
        <begin position="1759"/>
        <end position="1769"/>
    </location>
</feature>
<evidence type="ECO:0000256" key="9">
    <source>
        <dbReference type="SAM" id="Phobius"/>
    </source>
</evidence>
<proteinExistence type="inferred from homology"/>
<dbReference type="PROSITE" id="PS50156">
    <property type="entry name" value="SSD"/>
    <property type="match status" value="1"/>
</dbReference>
<name>A0ABQ8J842_DERPT</name>
<reference evidence="11 12" key="2">
    <citation type="journal article" date="2022" name="Mol. Biol. Evol.">
        <title>Comparative Genomics Reveals Insights into the Divergent Evolution of Astigmatic Mites and Household Pest Adaptations.</title>
        <authorList>
            <person name="Xiong Q."/>
            <person name="Wan A.T."/>
            <person name="Liu X."/>
            <person name="Fung C.S."/>
            <person name="Xiao X."/>
            <person name="Malainual N."/>
            <person name="Hou J."/>
            <person name="Wang L."/>
            <person name="Wang M."/>
            <person name="Yang K.Y."/>
            <person name="Cui Y."/>
            <person name="Leung E.L."/>
            <person name="Nong W."/>
            <person name="Shin S.K."/>
            <person name="Au S.W."/>
            <person name="Jeong K.Y."/>
            <person name="Chew F.T."/>
            <person name="Hui J.H."/>
            <person name="Leung T.F."/>
            <person name="Tungtrongchitr A."/>
            <person name="Zhong N."/>
            <person name="Liu Z."/>
            <person name="Tsui S.K."/>
        </authorList>
    </citation>
    <scope>NUCLEOTIDE SEQUENCE [LARGE SCALE GENOMIC DNA]</scope>
    <source>
        <strain evidence="11">Derp</strain>
    </source>
</reference>
<keyword evidence="4 9" id="KW-1133">Transmembrane helix</keyword>
<dbReference type="Gene3D" id="1.20.1640.10">
    <property type="entry name" value="Multidrug efflux transporter AcrB transmembrane domain"/>
    <property type="match status" value="2"/>
</dbReference>
<evidence type="ECO:0000313" key="11">
    <source>
        <dbReference type="EMBL" id="KAH9418762.1"/>
    </source>
</evidence>
<feature type="transmembrane region" description="Helical" evidence="9">
    <location>
        <begin position="743"/>
        <end position="764"/>
    </location>
</feature>
<feature type="compositionally biased region" description="Low complexity" evidence="8">
    <location>
        <begin position="1627"/>
        <end position="1639"/>
    </location>
</feature>
<feature type="transmembrane region" description="Helical" evidence="9">
    <location>
        <begin position="602"/>
        <end position="623"/>
    </location>
</feature>
<dbReference type="PANTHER" id="PTHR46022:SF1">
    <property type="entry name" value="PROTEIN PATCHED"/>
    <property type="match status" value="1"/>
</dbReference>
<feature type="transmembrane region" description="Helical" evidence="9">
    <location>
        <begin position="1385"/>
        <end position="1412"/>
    </location>
</feature>
<dbReference type="InterPro" id="IPR053958">
    <property type="entry name" value="HMGCR/SNAP/NPC1-like_SSD"/>
</dbReference>
<dbReference type="NCBIfam" id="TIGR00918">
    <property type="entry name" value="2A060602"/>
    <property type="match status" value="1"/>
</dbReference>
<keyword evidence="6" id="KW-0675">Receptor</keyword>
<feature type="transmembrane region" description="Helical" evidence="9">
    <location>
        <begin position="1317"/>
        <end position="1339"/>
    </location>
</feature>
<feature type="compositionally biased region" description="Low complexity" evidence="8">
    <location>
        <begin position="33"/>
        <end position="65"/>
    </location>
</feature>
<feature type="compositionally biased region" description="Polar residues" evidence="8">
    <location>
        <begin position="1770"/>
        <end position="1794"/>
    </location>
</feature>
<feature type="transmembrane region" description="Helical" evidence="9">
    <location>
        <begin position="1360"/>
        <end position="1379"/>
    </location>
</feature>
<evidence type="ECO:0000313" key="12">
    <source>
        <dbReference type="Proteomes" id="UP000887458"/>
    </source>
</evidence>
<evidence type="ECO:0000259" key="10">
    <source>
        <dbReference type="PROSITE" id="PS50156"/>
    </source>
</evidence>
<dbReference type="EMBL" id="NJHN03000062">
    <property type="protein sequence ID" value="KAH9418762.1"/>
    <property type="molecule type" value="Genomic_DNA"/>
</dbReference>
<evidence type="ECO:0000256" key="6">
    <source>
        <dbReference type="ARBA" id="ARBA00023170"/>
    </source>
</evidence>
<feature type="region of interest" description="Disordered" evidence="8">
    <location>
        <begin position="1581"/>
        <end position="1639"/>
    </location>
</feature>
<feature type="compositionally biased region" description="Polar residues" evidence="8">
    <location>
        <begin position="1513"/>
        <end position="1553"/>
    </location>
</feature>
<evidence type="ECO:0000256" key="7">
    <source>
        <dbReference type="ARBA" id="ARBA00023180"/>
    </source>
</evidence>
<dbReference type="CDD" id="cd06174">
    <property type="entry name" value="MFS"/>
    <property type="match status" value="1"/>
</dbReference>
<feature type="transmembrane region" description="Helical" evidence="9">
    <location>
        <begin position="1291"/>
        <end position="1311"/>
    </location>
</feature>
<evidence type="ECO:0000256" key="5">
    <source>
        <dbReference type="ARBA" id="ARBA00023136"/>
    </source>
</evidence>
<feature type="region of interest" description="Disordered" evidence="8">
    <location>
        <begin position="1510"/>
        <end position="1555"/>
    </location>
</feature>
<comment type="subcellular location">
    <subcellularLocation>
        <location evidence="1">Membrane</location>
        <topology evidence="1">Multi-pass membrane protein</topology>
    </subcellularLocation>
</comment>
<evidence type="ECO:0000256" key="8">
    <source>
        <dbReference type="SAM" id="MobiDB-lite"/>
    </source>
</evidence>
<feature type="compositionally biased region" description="Basic and acidic residues" evidence="8">
    <location>
        <begin position="1"/>
        <end position="15"/>
    </location>
</feature>
<evidence type="ECO:0000256" key="1">
    <source>
        <dbReference type="ARBA" id="ARBA00004141"/>
    </source>
</evidence>
<feature type="transmembrane region" description="Helical" evidence="9">
    <location>
        <begin position="635"/>
        <end position="663"/>
    </location>
</feature>
<dbReference type="SUPFAM" id="SSF82866">
    <property type="entry name" value="Multidrug efflux transporter AcrB transmembrane domain"/>
    <property type="match status" value="2"/>
</dbReference>
<keyword evidence="3 9" id="KW-0812">Transmembrane</keyword>
<dbReference type="InterPro" id="IPR000731">
    <property type="entry name" value="SSD"/>
</dbReference>
<evidence type="ECO:0000256" key="3">
    <source>
        <dbReference type="ARBA" id="ARBA00022692"/>
    </source>
</evidence>
<feature type="compositionally biased region" description="Low complexity" evidence="8">
    <location>
        <begin position="1587"/>
        <end position="1613"/>
    </location>
</feature>
<comment type="similarity">
    <text evidence="2">Belongs to the patched family.</text>
</comment>
<keyword evidence="12" id="KW-1185">Reference proteome</keyword>
<feature type="transmembrane region" description="Helical" evidence="9">
    <location>
        <begin position="669"/>
        <end position="691"/>
    </location>
</feature>
<feature type="transmembrane region" description="Helical" evidence="9">
    <location>
        <begin position="712"/>
        <end position="737"/>
    </location>
</feature>
<comment type="caution">
    <text evidence="11">The sequence shown here is derived from an EMBL/GenBank/DDBJ whole genome shotgun (WGS) entry which is preliminary data.</text>
</comment>